<dbReference type="GO" id="GO:0019509">
    <property type="term" value="P:L-methionine salvage from methylthioadenosine"/>
    <property type="evidence" value="ECO:0007669"/>
    <property type="project" value="TreeGrafter"/>
</dbReference>
<dbReference type="Gene3D" id="3.40.50.10470">
    <property type="entry name" value="Translation initiation factor eif-2b, domain 2"/>
    <property type="match status" value="1"/>
</dbReference>
<evidence type="ECO:0000259" key="2">
    <source>
        <dbReference type="PROSITE" id="PS51462"/>
    </source>
</evidence>
<dbReference type="Pfam" id="PF01008">
    <property type="entry name" value="IF-2B"/>
    <property type="match status" value="1"/>
</dbReference>
<dbReference type="InterPro" id="IPR037171">
    <property type="entry name" value="NagB/RpiA_transferase-like"/>
</dbReference>
<gene>
    <name evidence="3" type="ORF">GJR99_11085</name>
</gene>
<dbReference type="Pfam" id="PF00293">
    <property type="entry name" value="NUDIX"/>
    <property type="match status" value="1"/>
</dbReference>
<evidence type="ECO:0000313" key="3">
    <source>
        <dbReference type="EMBL" id="MRW97112.1"/>
    </source>
</evidence>
<dbReference type="RefSeq" id="WP_151112133.1">
    <property type="nucleotide sequence ID" value="NZ_WKJQ01000001.1"/>
</dbReference>
<accession>A0A6A8G959</accession>
<reference evidence="3 4" key="1">
    <citation type="submission" date="2019-11" db="EMBL/GenBank/DDBJ databases">
        <title>Whole genome sequence of Haloferax sp. MBLA0078.</title>
        <authorList>
            <person name="Seo M.-J."/>
            <person name="Cho E.-S."/>
        </authorList>
    </citation>
    <scope>NUCLEOTIDE SEQUENCE [LARGE SCALE GENOMIC DNA]</scope>
    <source>
        <strain evidence="3 4">MBLA0078</strain>
    </source>
</reference>
<dbReference type="InterPro" id="IPR000649">
    <property type="entry name" value="IF-2B-related"/>
</dbReference>
<dbReference type="InterPro" id="IPR015797">
    <property type="entry name" value="NUDIX_hydrolase-like_dom_sf"/>
</dbReference>
<dbReference type="AlphaFoldDB" id="A0A6A8G959"/>
<keyword evidence="4" id="KW-1185">Reference proteome</keyword>
<evidence type="ECO:0000313" key="4">
    <source>
        <dbReference type="Proteomes" id="UP000443423"/>
    </source>
</evidence>
<organism evidence="3 4">
    <name type="scientific">Haloferax marinum</name>
    <dbReference type="NCBI Taxonomy" id="2666143"/>
    <lineage>
        <taxon>Archaea</taxon>
        <taxon>Methanobacteriati</taxon>
        <taxon>Methanobacteriota</taxon>
        <taxon>Stenosarchaea group</taxon>
        <taxon>Halobacteria</taxon>
        <taxon>Halobacteriales</taxon>
        <taxon>Haloferacaceae</taxon>
        <taxon>Haloferax</taxon>
    </lineage>
</organism>
<comment type="caution">
    <text evidence="3">The sequence shown here is derived from an EMBL/GenBank/DDBJ whole genome shotgun (WGS) entry which is preliminary data.</text>
</comment>
<dbReference type="PANTHER" id="PTHR43475:SF3">
    <property type="entry name" value="TRANSLATION INITIATION FACTOR EIF-2B SUBUNIT FAMILY PROTEIN (AFU_ORTHOLOGUE AFUA_2G14290)"/>
    <property type="match status" value="1"/>
</dbReference>
<dbReference type="SUPFAM" id="SSF100950">
    <property type="entry name" value="NagB/RpiA/CoA transferase-like"/>
    <property type="match status" value="1"/>
</dbReference>
<dbReference type="GO" id="GO:0046523">
    <property type="term" value="F:S-methyl-5-thioribose-1-phosphate isomerase activity"/>
    <property type="evidence" value="ECO:0007669"/>
    <property type="project" value="TreeGrafter"/>
</dbReference>
<dbReference type="PROSITE" id="PS51462">
    <property type="entry name" value="NUDIX"/>
    <property type="match status" value="1"/>
</dbReference>
<dbReference type="EMBL" id="WKJQ01000001">
    <property type="protein sequence ID" value="MRW97112.1"/>
    <property type="molecule type" value="Genomic_DNA"/>
</dbReference>
<comment type="similarity">
    <text evidence="1">Belongs to the eIF-2B alpha/beta/delta subunits family.</text>
</comment>
<evidence type="ECO:0000256" key="1">
    <source>
        <dbReference type="RuleBase" id="RU003814"/>
    </source>
</evidence>
<proteinExistence type="inferred from homology"/>
<feature type="domain" description="Nudix hydrolase" evidence="2">
    <location>
        <begin position="1"/>
        <end position="129"/>
    </location>
</feature>
<dbReference type="SUPFAM" id="SSF55811">
    <property type="entry name" value="Nudix"/>
    <property type="match status" value="1"/>
</dbReference>
<sequence>MAHVVTAFLRHGGRILLTRRSDEVGSYPGTWAGVSGYLEGDPADAVADARRELKEEVGVTDATLACAGHPLSITEGDREWTVHPFLFDVRDRDIVTNEELAEVAWAHPTAILERETVPELWATYRHVAPTVDTVREDETHGSAWISLRALEVLRDAAAEAESWEVVVSFARRLRDARPSMTAVVNRVNRVMAAADGNIETLRRRAETAIDDAVVADEAAAMEAARLLRNRKFDRVATLSRSGTVLAALEEATAAVLVGESRPGAEGISVAAEVATHGIDTTLTTDAALPGLVGDGDCDAVLVGADAVLSSGAVVNKVGSFPVALAAHRADVPVFAVCARDKIRGDDEFVGEEGESLYDGEAPVRTQNPLFEVVPTDLVTGVVTEDGVLESGDVTAVADEHATLATWDDTVGERRRGEEPKR</sequence>
<dbReference type="InterPro" id="IPR000086">
    <property type="entry name" value="NUDIX_hydrolase_dom"/>
</dbReference>
<dbReference type="OrthoDB" id="27639at2157"/>
<dbReference type="PANTHER" id="PTHR43475">
    <property type="entry name" value="METHYLTHIORIBOSE-1-PHOSPHATE ISOMERASE"/>
    <property type="match status" value="1"/>
</dbReference>
<protein>
    <submittedName>
        <fullName evidence="3">NUDIX domain-containing protein</fullName>
    </submittedName>
</protein>
<name>A0A6A8G959_9EURY</name>
<dbReference type="Proteomes" id="UP000443423">
    <property type="component" value="Unassembled WGS sequence"/>
</dbReference>
<dbReference type="InterPro" id="IPR042529">
    <property type="entry name" value="IF_2B-like_C"/>
</dbReference>
<dbReference type="Gene3D" id="3.90.79.10">
    <property type="entry name" value="Nucleoside Triphosphate Pyrophosphohydrolase"/>
    <property type="match status" value="1"/>
</dbReference>